<feature type="transmembrane region" description="Helical" evidence="9">
    <location>
        <begin position="12"/>
        <end position="30"/>
    </location>
</feature>
<evidence type="ECO:0000256" key="7">
    <source>
        <dbReference type="ARBA" id="ARBA00022989"/>
    </source>
</evidence>
<keyword evidence="7 9" id="KW-1133">Transmembrane helix</keyword>
<keyword evidence="4" id="KW-1003">Cell membrane</keyword>
<evidence type="ECO:0000256" key="1">
    <source>
        <dbReference type="ARBA" id="ARBA00004651"/>
    </source>
</evidence>
<keyword evidence="8 9" id="KW-0472">Membrane</keyword>
<dbReference type="EMBL" id="JBAKAZ010000459">
    <property type="protein sequence ID" value="MEL0631092.1"/>
    <property type="molecule type" value="Genomic_DNA"/>
</dbReference>
<comment type="caution">
    <text evidence="10">The sequence shown here is derived from an EMBL/GenBank/DDBJ whole genome shotgun (WGS) entry which is preliminary data.</text>
</comment>
<dbReference type="RefSeq" id="WP_341599204.1">
    <property type="nucleotide sequence ID" value="NZ_JBAKAZ010000459.1"/>
</dbReference>
<keyword evidence="11" id="KW-1185">Reference proteome</keyword>
<organism evidence="10 11">
    <name type="scientific">Psychromonas aquatilis</name>
    <dbReference type="NCBI Taxonomy" id="2005072"/>
    <lineage>
        <taxon>Bacteria</taxon>
        <taxon>Pseudomonadati</taxon>
        <taxon>Pseudomonadota</taxon>
        <taxon>Gammaproteobacteria</taxon>
        <taxon>Alteromonadales</taxon>
        <taxon>Psychromonadaceae</taxon>
        <taxon>Psychromonas</taxon>
    </lineage>
</organism>
<comment type="similarity">
    <text evidence="3">Belongs to the CobD/CbiB family.</text>
</comment>
<comment type="subcellular location">
    <subcellularLocation>
        <location evidence="1">Cell membrane</location>
        <topology evidence="1">Multi-pass membrane protein</topology>
    </subcellularLocation>
</comment>
<gene>
    <name evidence="10" type="ORF">V6256_16155</name>
</gene>
<keyword evidence="5" id="KW-0169">Cobalamin biosynthesis</keyword>
<proteinExistence type="inferred from homology"/>
<keyword evidence="6 9" id="KW-0812">Transmembrane</keyword>
<evidence type="ECO:0000313" key="11">
    <source>
        <dbReference type="Proteomes" id="UP001369082"/>
    </source>
</evidence>
<dbReference type="Pfam" id="PF03186">
    <property type="entry name" value="CobD_Cbib"/>
    <property type="match status" value="1"/>
</dbReference>
<comment type="pathway">
    <text evidence="2">Cofactor biosynthesis; adenosylcobalamin biosynthesis.</text>
</comment>
<evidence type="ECO:0000256" key="3">
    <source>
        <dbReference type="ARBA" id="ARBA00006263"/>
    </source>
</evidence>
<evidence type="ECO:0000256" key="9">
    <source>
        <dbReference type="SAM" id="Phobius"/>
    </source>
</evidence>
<evidence type="ECO:0000256" key="5">
    <source>
        <dbReference type="ARBA" id="ARBA00022573"/>
    </source>
</evidence>
<accession>A0ABU9GUU2</accession>
<evidence type="ECO:0000256" key="6">
    <source>
        <dbReference type="ARBA" id="ARBA00022692"/>
    </source>
</evidence>
<feature type="non-terminal residue" evidence="10">
    <location>
        <position position="69"/>
    </location>
</feature>
<evidence type="ECO:0000256" key="4">
    <source>
        <dbReference type="ARBA" id="ARBA00022475"/>
    </source>
</evidence>
<evidence type="ECO:0000256" key="8">
    <source>
        <dbReference type="ARBA" id="ARBA00023136"/>
    </source>
</evidence>
<name>A0ABU9GUU2_9GAMM</name>
<evidence type="ECO:0000313" key="10">
    <source>
        <dbReference type="EMBL" id="MEL0631092.1"/>
    </source>
</evidence>
<dbReference type="InterPro" id="IPR004485">
    <property type="entry name" value="Cobalamin_biosynth_CobD/CbiB"/>
</dbReference>
<reference evidence="10 11" key="1">
    <citation type="submission" date="2024-02" db="EMBL/GenBank/DDBJ databases">
        <title>Bacteria isolated from the canopy kelp, Nereocystis luetkeana.</title>
        <authorList>
            <person name="Pfister C.A."/>
            <person name="Younker I.T."/>
            <person name="Light S.H."/>
        </authorList>
    </citation>
    <scope>NUCLEOTIDE SEQUENCE [LARGE SCALE GENOMIC DNA]</scope>
    <source>
        <strain evidence="10 11">TI.1.05</strain>
    </source>
</reference>
<feature type="non-terminal residue" evidence="10">
    <location>
        <position position="1"/>
    </location>
</feature>
<sequence length="69" mass="7763">MLENGHDAVTATLIYFVLGGAPLVIVHRLSNTLDEMWGYRNEQFNYFGKCSERIDDLLGFISAKITALL</sequence>
<protein>
    <submittedName>
        <fullName evidence="10">Cobalamin biosynthesis protein</fullName>
    </submittedName>
</protein>
<dbReference type="Proteomes" id="UP001369082">
    <property type="component" value="Unassembled WGS sequence"/>
</dbReference>
<dbReference type="PANTHER" id="PTHR34308:SF1">
    <property type="entry name" value="COBALAMIN BIOSYNTHESIS PROTEIN CBIB"/>
    <property type="match status" value="1"/>
</dbReference>
<dbReference type="PANTHER" id="PTHR34308">
    <property type="entry name" value="COBALAMIN BIOSYNTHESIS PROTEIN CBIB"/>
    <property type="match status" value="1"/>
</dbReference>
<evidence type="ECO:0000256" key="2">
    <source>
        <dbReference type="ARBA" id="ARBA00004953"/>
    </source>
</evidence>